<dbReference type="Gene3D" id="3.30.750.24">
    <property type="entry name" value="STAS domain"/>
    <property type="match status" value="1"/>
</dbReference>
<evidence type="ECO:0000256" key="4">
    <source>
        <dbReference type="ARBA" id="ARBA00023136"/>
    </source>
</evidence>
<dbReference type="InterPro" id="IPR001902">
    <property type="entry name" value="SLC26A/SulP_fam"/>
</dbReference>
<dbReference type="PROSITE" id="PS50801">
    <property type="entry name" value="STAS"/>
    <property type="match status" value="1"/>
</dbReference>
<feature type="transmembrane region" description="Helical" evidence="5">
    <location>
        <begin position="408"/>
        <end position="425"/>
    </location>
</feature>
<dbReference type="EMBL" id="JAWJWF010000001">
    <property type="protein sequence ID" value="KAK6642258.1"/>
    <property type="molecule type" value="Genomic_DNA"/>
</dbReference>
<evidence type="ECO:0000256" key="2">
    <source>
        <dbReference type="ARBA" id="ARBA00022692"/>
    </source>
</evidence>
<feature type="transmembrane region" description="Helical" evidence="5">
    <location>
        <begin position="280"/>
        <end position="300"/>
    </location>
</feature>
<evidence type="ECO:0000313" key="7">
    <source>
        <dbReference type="EMBL" id="KAK6642258.1"/>
    </source>
</evidence>
<comment type="subcellular location">
    <subcellularLocation>
        <location evidence="1">Membrane</location>
        <topology evidence="1">Multi-pass membrane protein</topology>
    </subcellularLocation>
</comment>
<evidence type="ECO:0000256" key="5">
    <source>
        <dbReference type="SAM" id="Phobius"/>
    </source>
</evidence>
<organism evidence="7 8">
    <name type="scientific">Polyplax serrata</name>
    <name type="common">Common mouse louse</name>
    <dbReference type="NCBI Taxonomy" id="468196"/>
    <lineage>
        <taxon>Eukaryota</taxon>
        <taxon>Metazoa</taxon>
        <taxon>Ecdysozoa</taxon>
        <taxon>Arthropoda</taxon>
        <taxon>Hexapoda</taxon>
        <taxon>Insecta</taxon>
        <taxon>Pterygota</taxon>
        <taxon>Neoptera</taxon>
        <taxon>Paraneoptera</taxon>
        <taxon>Psocodea</taxon>
        <taxon>Troctomorpha</taxon>
        <taxon>Phthiraptera</taxon>
        <taxon>Anoplura</taxon>
        <taxon>Polyplacidae</taxon>
        <taxon>Polyplax</taxon>
    </lineage>
</organism>
<sequence length="643" mass="71157">MSRIKAEEQPDPLTEEFFRQVNGYEEVRKPPLKKVFWQAVRCTKETPFNFFPIAKWLPQYSLRNDLVNDIVAGVTVAIMHIPHGLSYASLAHTDPVVGLYMAIFPVFIYMFMGTSKQISLGTFAVLCAMVGEIVNDYSGSPSVHTGTDSGTSVSPETNGTRYTAIQVATATCLLVGVWQLLLGILRLGVLMVVMSNSLISGFTTGAAVYVFSYQLKYLFGINVAAFKGTLKLFYLYKDFFSKIKTTNLVTLSISVCAIAVLATFNEFIKPIIRKKYPKNRIPVPIELFIIIVGILLSYFLELSKRFNVKTVANIPEGLPYPQVPPLELVPSLTLPSFVVAAVAIAVNLSLSKIFAMKGGYTISDNQELIAYGVSNLFGSFFLCLPAAASLSRSSIQFSTGGRTQLTSLFSITLIIFIVLFAGPLFEPVPYCILASVVVVTLKGLLFQILDLPKVWRENYWDGIVWLGTFLAVIVLDIDIGLGVGIVLSVVTITCSSLIFQVNVLGRSPSSNLFLDTKHYKSVVFNSKILVLEIVGIINFGNCNRLEKKITDEFKKFMTFSITDDEGTSLVINMNAVTRLDPTGVDTFRHLHKYLLKSNCKLYLTNCNCFIYDMLVSCNFFKNFPKEQVLATLSAAVAHLTKPT</sequence>
<feature type="transmembrane region" description="Helical" evidence="5">
    <location>
        <begin position="328"/>
        <end position="348"/>
    </location>
</feature>
<feature type="transmembrane region" description="Helical" evidence="5">
    <location>
        <begin position="95"/>
        <end position="112"/>
    </location>
</feature>
<keyword evidence="2 5" id="KW-0812">Transmembrane</keyword>
<proteinExistence type="predicted"/>
<name>A0ABR1BFP4_POLSC</name>
<evidence type="ECO:0000259" key="6">
    <source>
        <dbReference type="PROSITE" id="PS50801"/>
    </source>
</evidence>
<gene>
    <name evidence="7" type="ORF">RUM44_013981</name>
</gene>
<feature type="transmembrane region" description="Helical" evidence="5">
    <location>
        <begin position="368"/>
        <end position="388"/>
    </location>
</feature>
<evidence type="ECO:0000256" key="3">
    <source>
        <dbReference type="ARBA" id="ARBA00022989"/>
    </source>
</evidence>
<dbReference type="SUPFAM" id="SSF52091">
    <property type="entry name" value="SpoIIaa-like"/>
    <property type="match status" value="1"/>
</dbReference>
<dbReference type="InterPro" id="IPR011547">
    <property type="entry name" value="SLC26A/SulP_dom"/>
</dbReference>
<dbReference type="InterPro" id="IPR036513">
    <property type="entry name" value="STAS_dom_sf"/>
</dbReference>
<dbReference type="Pfam" id="PF01740">
    <property type="entry name" value="STAS"/>
    <property type="match status" value="1"/>
</dbReference>
<dbReference type="NCBIfam" id="TIGR00815">
    <property type="entry name" value="sulP"/>
    <property type="match status" value="1"/>
</dbReference>
<dbReference type="InterPro" id="IPR002645">
    <property type="entry name" value="STAS_dom"/>
</dbReference>
<accession>A0ABR1BFP4</accession>
<feature type="transmembrane region" description="Helical" evidence="5">
    <location>
        <begin position="162"/>
        <end position="181"/>
    </location>
</feature>
<dbReference type="Pfam" id="PF00916">
    <property type="entry name" value="Sulfate_transp"/>
    <property type="match status" value="1"/>
</dbReference>
<feature type="transmembrane region" description="Helical" evidence="5">
    <location>
        <begin position="430"/>
        <end position="449"/>
    </location>
</feature>
<reference evidence="7 8" key="1">
    <citation type="submission" date="2023-09" db="EMBL/GenBank/DDBJ databases">
        <title>Genomes of two closely related lineages of the louse Polyplax serrata with different host specificities.</title>
        <authorList>
            <person name="Martinu J."/>
            <person name="Tarabai H."/>
            <person name="Stefka J."/>
            <person name="Hypsa V."/>
        </authorList>
    </citation>
    <scope>NUCLEOTIDE SEQUENCE [LARGE SCALE GENOMIC DNA]</scope>
    <source>
        <strain evidence="7">98ZLc_SE</strain>
    </source>
</reference>
<keyword evidence="4 5" id="KW-0472">Membrane</keyword>
<feature type="transmembrane region" description="Helical" evidence="5">
    <location>
        <begin position="469"/>
        <end position="499"/>
    </location>
</feature>
<evidence type="ECO:0000313" key="8">
    <source>
        <dbReference type="Proteomes" id="UP001359485"/>
    </source>
</evidence>
<keyword evidence="8" id="KW-1185">Reference proteome</keyword>
<dbReference type="Proteomes" id="UP001359485">
    <property type="component" value="Unassembled WGS sequence"/>
</dbReference>
<comment type="caution">
    <text evidence="7">The sequence shown here is derived from an EMBL/GenBank/DDBJ whole genome shotgun (WGS) entry which is preliminary data.</text>
</comment>
<feature type="domain" description="STAS" evidence="6">
    <location>
        <begin position="518"/>
        <end position="639"/>
    </location>
</feature>
<feature type="transmembrane region" description="Helical" evidence="5">
    <location>
        <begin position="187"/>
        <end position="210"/>
    </location>
</feature>
<evidence type="ECO:0000256" key="1">
    <source>
        <dbReference type="ARBA" id="ARBA00004141"/>
    </source>
</evidence>
<dbReference type="PANTHER" id="PTHR11814">
    <property type="entry name" value="SULFATE TRANSPORTER"/>
    <property type="match status" value="1"/>
</dbReference>
<keyword evidence="3 5" id="KW-1133">Transmembrane helix</keyword>
<feature type="transmembrane region" description="Helical" evidence="5">
    <location>
        <begin position="248"/>
        <end position="268"/>
    </location>
</feature>
<dbReference type="CDD" id="cd07042">
    <property type="entry name" value="STAS_SulP_like_sulfate_transporter"/>
    <property type="match status" value="1"/>
</dbReference>
<protein>
    <recommendedName>
        <fullName evidence="6">STAS domain-containing protein</fullName>
    </recommendedName>
</protein>